<keyword evidence="2" id="KW-1185">Reference proteome</keyword>
<sequence length="110" mass="12720">MVGYGKCFNAVGKALLGVLILPYRPAVDGDRSTILPANSNGKKLFHFENFWEALYLEIIECKVLCLFLFRFWTAYKNCPKVLNYCILIQIIHVLLSSRYQLLSLQLQFIE</sequence>
<dbReference type="Proteomes" id="UP000054843">
    <property type="component" value="Unassembled WGS sequence"/>
</dbReference>
<protein>
    <submittedName>
        <fullName evidence="1">Uncharacterized protein</fullName>
    </submittedName>
</protein>
<dbReference type="AlphaFoldDB" id="A0A0V1MSN9"/>
<accession>A0A0V1MSN9</accession>
<name>A0A0V1MSN9_9BILA</name>
<organism evidence="1 2">
    <name type="scientific">Trichinella papuae</name>
    <dbReference type="NCBI Taxonomy" id="268474"/>
    <lineage>
        <taxon>Eukaryota</taxon>
        <taxon>Metazoa</taxon>
        <taxon>Ecdysozoa</taxon>
        <taxon>Nematoda</taxon>
        <taxon>Enoplea</taxon>
        <taxon>Dorylaimia</taxon>
        <taxon>Trichinellida</taxon>
        <taxon>Trichinellidae</taxon>
        <taxon>Trichinella</taxon>
    </lineage>
</organism>
<comment type="caution">
    <text evidence="1">The sequence shown here is derived from an EMBL/GenBank/DDBJ whole genome shotgun (WGS) entry which is preliminary data.</text>
</comment>
<evidence type="ECO:0000313" key="2">
    <source>
        <dbReference type="Proteomes" id="UP000054843"/>
    </source>
</evidence>
<reference evidence="1 2" key="1">
    <citation type="submission" date="2015-01" db="EMBL/GenBank/DDBJ databases">
        <title>Evolution of Trichinella species and genotypes.</title>
        <authorList>
            <person name="Korhonen P.K."/>
            <person name="Edoardo P."/>
            <person name="Giuseppe L.R."/>
            <person name="Gasser R.B."/>
        </authorList>
    </citation>
    <scope>NUCLEOTIDE SEQUENCE [LARGE SCALE GENOMIC DNA]</scope>
    <source>
        <strain evidence="1">ISS1980</strain>
    </source>
</reference>
<proteinExistence type="predicted"/>
<dbReference type="EMBL" id="JYDO01000045">
    <property type="protein sequence ID" value="KRZ74801.1"/>
    <property type="molecule type" value="Genomic_DNA"/>
</dbReference>
<evidence type="ECO:0000313" key="1">
    <source>
        <dbReference type="EMBL" id="KRZ74801.1"/>
    </source>
</evidence>
<gene>
    <name evidence="1" type="ORF">T10_7618</name>
</gene>